<keyword evidence="2" id="KW-0503">Monooxygenase</keyword>
<keyword evidence="2" id="KW-0479">Metal-binding</keyword>
<gene>
    <name evidence="4" type="ORF">GCM10009754_79150</name>
</gene>
<dbReference type="SUPFAM" id="SSF48264">
    <property type="entry name" value="Cytochrome P450"/>
    <property type="match status" value="1"/>
</dbReference>
<dbReference type="RefSeq" id="WP_344430662.1">
    <property type="nucleotide sequence ID" value="NZ_BAAANN010000051.1"/>
</dbReference>
<dbReference type="EMBL" id="BAAANN010000051">
    <property type="protein sequence ID" value="GAA1989094.1"/>
    <property type="molecule type" value="Genomic_DNA"/>
</dbReference>
<dbReference type="Proteomes" id="UP001501116">
    <property type="component" value="Unassembled WGS sequence"/>
</dbReference>
<keyword evidence="2" id="KW-0349">Heme</keyword>
<feature type="region of interest" description="Disordered" evidence="3">
    <location>
        <begin position="1"/>
        <end position="33"/>
    </location>
</feature>
<dbReference type="PANTHER" id="PTHR46696:SF1">
    <property type="entry name" value="CYTOCHROME P450 YJIB-RELATED"/>
    <property type="match status" value="1"/>
</dbReference>
<evidence type="ECO:0000313" key="5">
    <source>
        <dbReference type="Proteomes" id="UP001501116"/>
    </source>
</evidence>
<reference evidence="5" key="1">
    <citation type="journal article" date="2019" name="Int. J. Syst. Evol. Microbiol.">
        <title>The Global Catalogue of Microorganisms (GCM) 10K type strain sequencing project: providing services to taxonomists for standard genome sequencing and annotation.</title>
        <authorList>
            <consortium name="The Broad Institute Genomics Platform"/>
            <consortium name="The Broad Institute Genome Sequencing Center for Infectious Disease"/>
            <person name="Wu L."/>
            <person name="Ma J."/>
        </authorList>
    </citation>
    <scope>NUCLEOTIDE SEQUENCE [LARGE SCALE GENOMIC DNA]</scope>
    <source>
        <strain evidence="5">JCM 14545</strain>
    </source>
</reference>
<keyword evidence="2" id="KW-0560">Oxidoreductase</keyword>
<dbReference type="CDD" id="cd11030">
    <property type="entry name" value="CYP105-like"/>
    <property type="match status" value="1"/>
</dbReference>
<protein>
    <submittedName>
        <fullName evidence="4">Cytochrome P450</fullName>
    </submittedName>
</protein>
<comment type="similarity">
    <text evidence="1 2">Belongs to the cytochrome P450 family.</text>
</comment>
<dbReference type="PRINTS" id="PR00359">
    <property type="entry name" value="BP450"/>
</dbReference>
<evidence type="ECO:0000256" key="2">
    <source>
        <dbReference type="RuleBase" id="RU000461"/>
    </source>
</evidence>
<proteinExistence type="inferred from homology"/>
<evidence type="ECO:0000256" key="3">
    <source>
        <dbReference type="SAM" id="MobiDB-lite"/>
    </source>
</evidence>
<dbReference type="InterPro" id="IPR017972">
    <property type="entry name" value="Cyt_P450_CS"/>
</dbReference>
<organism evidence="4 5">
    <name type="scientific">Amycolatopsis minnesotensis</name>
    <dbReference type="NCBI Taxonomy" id="337894"/>
    <lineage>
        <taxon>Bacteria</taxon>
        <taxon>Bacillati</taxon>
        <taxon>Actinomycetota</taxon>
        <taxon>Actinomycetes</taxon>
        <taxon>Pseudonocardiales</taxon>
        <taxon>Pseudonocardiaceae</taxon>
        <taxon>Amycolatopsis</taxon>
    </lineage>
</organism>
<keyword evidence="2" id="KW-0408">Iron</keyword>
<dbReference type="InterPro" id="IPR001128">
    <property type="entry name" value="Cyt_P450"/>
</dbReference>
<dbReference type="PROSITE" id="PS00086">
    <property type="entry name" value="CYTOCHROME_P450"/>
    <property type="match status" value="1"/>
</dbReference>
<dbReference type="PANTHER" id="PTHR46696">
    <property type="entry name" value="P450, PUTATIVE (EUROFUNG)-RELATED"/>
    <property type="match status" value="1"/>
</dbReference>
<accession>A0ABP5E183</accession>
<dbReference type="Pfam" id="PF00067">
    <property type="entry name" value="p450"/>
    <property type="match status" value="1"/>
</dbReference>
<dbReference type="InterPro" id="IPR036396">
    <property type="entry name" value="Cyt_P450_sf"/>
</dbReference>
<evidence type="ECO:0000256" key="1">
    <source>
        <dbReference type="ARBA" id="ARBA00010617"/>
    </source>
</evidence>
<name>A0ABP5E183_9PSEU</name>
<dbReference type="Gene3D" id="1.10.630.10">
    <property type="entry name" value="Cytochrome P450"/>
    <property type="match status" value="1"/>
</dbReference>
<comment type="caution">
    <text evidence="4">The sequence shown here is derived from an EMBL/GenBank/DDBJ whole genome shotgun (WGS) entry which is preliminary data.</text>
</comment>
<sequence>MTEVSSPAPALPTTRGRCPFDPPPELGRLREEEPISRLSYPDGLLGWLVTEHATARAVLTDARFSARQDLRYSPVRARPMPVIPPATPGIFLGMDPPEHTGYRRALAKLFSPQRIEQLTPMIERVAGEHLEALRRHGPPADLVAEFATPVPVVVSGTLLGMPSAVMPRLHEAAVLRDDFRLSEDERAVASEKVYECARELVRAEHTGGIVASLLADGLTRTEATLIAYLLLITGQEPMANMLAYGVYALLCHPAQWAALRADPALVDGAVDELLRYLTVAQHGTVRTALTDVELDGHLIKAGEPVTVSLAAANRDPAWYPDPDTLDITRRPRGHLAFGHGVHHCLGYQLARVQLRVCYRALVAAFPTLRLAVAPEDVPMRDDRDAYGVYELPVTW</sequence>
<keyword evidence="5" id="KW-1185">Reference proteome</keyword>
<evidence type="ECO:0000313" key="4">
    <source>
        <dbReference type="EMBL" id="GAA1989094.1"/>
    </source>
</evidence>
<dbReference type="InterPro" id="IPR002397">
    <property type="entry name" value="Cyt_P450_B"/>
</dbReference>